<evidence type="ECO:0000313" key="2">
    <source>
        <dbReference type="Proteomes" id="UP000275846"/>
    </source>
</evidence>
<organism evidence="3">
    <name type="scientific">Schistocephalus solidus</name>
    <name type="common">Tapeworm</name>
    <dbReference type="NCBI Taxonomy" id="70667"/>
    <lineage>
        <taxon>Eukaryota</taxon>
        <taxon>Metazoa</taxon>
        <taxon>Spiralia</taxon>
        <taxon>Lophotrochozoa</taxon>
        <taxon>Platyhelminthes</taxon>
        <taxon>Cestoda</taxon>
        <taxon>Eucestoda</taxon>
        <taxon>Diphyllobothriidea</taxon>
        <taxon>Diphyllobothriidae</taxon>
        <taxon>Schistocephalus</taxon>
    </lineage>
</organism>
<dbReference type="WBParaSite" id="SSLN_0000057001-mRNA-1">
    <property type="protein sequence ID" value="SSLN_0000057001-mRNA-1"/>
    <property type="gene ID" value="SSLN_0000057001"/>
</dbReference>
<gene>
    <name evidence="1" type="ORF">SSLN_LOCUS545</name>
</gene>
<sequence>MHVHTSGCLFLANLGCPNRPLTFKADSLTWDAALADVGRVLIRLPTSFNPFSSKYVRNTLSSQLASNFFSPSTELGLEGHSGQGLP</sequence>
<dbReference type="AlphaFoldDB" id="A0A183S8J7"/>
<keyword evidence="2" id="KW-1185">Reference proteome</keyword>
<evidence type="ECO:0000313" key="3">
    <source>
        <dbReference type="WBParaSite" id="SSLN_0000057001-mRNA-1"/>
    </source>
</evidence>
<proteinExistence type="predicted"/>
<dbReference type="Proteomes" id="UP000275846">
    <property type="component" value="Unassembled WGS sequence"/>
</dbReference>
<reference evidence="3" key="1">
    <citation type="submission" date="2016-06" db="UniProtKB">
        <authorList>
            <consortium name="WormBaseParasite"/>
        </authorList>
    </citation>
    <scope>IDENTIFICATION</scope>
</reference>
<evidence type="ECO:0000313" key="1">
    <source>
        <dbReference type="EMBL" id="VDL85777.1"/>
    </source>
</evidence>
<reference evidence="1 2" key="2">
    <citation type="submission" date="2018-11" db="EMBL/GenBank/DDBJ databases">
        <authorList>
            <consortium name="Pathogen Informatics"/>
        </authorList>
    </citation>
    <scope>NUCLEOTIDE SEQUENCE [LARGE SCALE GENOMIC DNA]</scope>
    <source>
        <strain evidence="1 2">NST_G2</strain>
    </source>
</reference>
<protein>
    <submittedName>
        <fullName evidence="1 3">Uncharacterized protein</fullName>
    </submittedName>
</protein>
<dbReference type="EMBL" id="UYSU01000423">
    <property type="protein sequence ID" value="VDL85777.1"/>
    <property type="molecule type" value="Genomic_DNA"/>
</dbReference>
<name>A0A183S8J7_SCHSO</name>
<accession>A0A183S8J7</accession>